<evidence type="ECO:0000313" key="3">
    <source>
        <dbReference type="EMBL" id="CAA0113759.1"/>
    </source>
</evidence>
<feature type="transmembrane region" description="Helical" evidence="1">
    <location>
        <begin position="215"/>
        <end position="233"/>
    </location>
</feature>
<evidence type="ECO:0000259" key="2">
    <source>
        <dbReference type="Pfam" id="PF01578"/>
    </source>
</evidence>
<dbReference type="InterPro" id="IPR002541">
    <property type="entry name" value="Cyt_c_assembly"/>
</dbReference>
<dbReference type="InterPro" id="IPR052372">
    <property type="entry name" value="YpjD/HemX"/>
</dbReference>
<dbReference type="AlphaFoldDB" id="A0A5S9Q763"/>
<feature type="domain" description="Cytochrome c assembly protein" evidence="2">
    <location>
        <begin position="66"/>
        <end position="266"/>
    </location>
</feature>
<dbReference type="GO" id="GO:0005886">
    <property type="term" value="C:plasma membrane"/>
    <property type="evidence" value="ECO:0007669"/>
    <property type="project" value="TreeGrafter"/>
</dbReference>
<accession>A0A5S9Q763</accession>
<keyword evidence="1" id="KW-1133">Transmembrane helix</keyword>
<dbReference type="GO" id="GO:0020037">
    <property type="term" value="F:heme binding"/>
    <property type="evidence" value="ECO:0007669"/>
    <property type="project" value="InterPro"/>
</dbReference>
<dbReference type="Proteomes" id="UP000434580">
    <property type="component" value="Unassembled WGS sequence"/>
</dbReference>
<name>A0A5S9Q763_9GAMM</name>
<reference evidence="3 4" key="1">
    <citation type="submission" date="2019-11" db="EMBL/GenBank/DDBJ databases">
        <authorList>
            <person name="Holert J."/>
        </authorList>
    </citation>
    <scope>NUCLEOTIDE SEQUENCE [LARGE SCALE GENOMIC DNA]</scope>
    <source>
        <strain evidence="3">BC5_2</strain>
    </source>
</reference>
<dbReference type="EMBL" id="CACSII010000017">
    <property type="protein sequence ID" value="CAA0113759.1"/>
    <property type="molecule type" value="Genomic_DNA"/>
</dbReference>
<organism evidence="3 4">
    <name type="scientific">BD1-7 clade bacterium</name>
    <dbReference type="NCBI Taxonomy" id="2029982"/>
    <lineage>
        <taxon>Bacteria</taxon>
        <taxon>Pseudomonadati</taxon>
        <taxon>Pseudomonadota</taxon>
        <taxon>Gammaproteobacteria</taxon>
        <taxon>Cellvibrionales</taxon>
        <taxon>Spongiibacteraceae</taxon>
        <taxon>BD1-7 clade</taxon>
    </lineage>
</organism>
<evidence type="ECO:0000313" key="4">
    <source>
        <dbReference type="Proteomes" id="UP000434580"/>
    </source>
</evidence>
<dbReference type="Pfam" id="PF01578">
    <property type="entry name" value="Cytochrom_C_asm"/>
    <property type="match status" value="1"/>
</dbReference>
<feature type="transmembrane region" description="Helical" evidence="1">
    <location>
        <begin position="96"/>
        <end position="116"/>
    </location>
</feature>
<keyword evidence="1" id="KW-0812">Transmembrane</keyword>
<feature type="transmembrane region" description="Helical" evidence="1">
    <location>
        <begin position="128"/>
        <end position="154"/>
    </location>
</feature>
<proteinExistence type="predicted"/>
<feature type="transmembrane region" description="Helical" evidence="1">
    <location>
        <begin position="245"/>
        <end position="264"/>
    </location>
</feature>
<dbReference type="GO" id="GO:0017004">
    <property type="term" value="P:cytochrome complex assembly"/>
    <property type="evidence" value="ECO:0007669"/>
    <property type="project" value="InterPro"/>
</dbReference>
<sequence length="271" mass="29912">MLTLSAIVTSTLYAISFLLLIQHLVRCTREGIRQTAPASFTATFALAVVAHCVSLHYTVFLGQALHLGFYRVSSLIFVVISAISLISQLRKLEIDNLIAIVIPLAALSVIVSSFVPSPTDKLVTSTGLIIHIVLSILSYSILTLAAVQAVLLAAQEQQLRQHSFNGLFRYLPPLMTMERLLFEMLLLGFILLTLGIGSGFLFIEDMFAQHLLHKTVLSIIAWCVFATLLIGHHRRGWRGITAAKWTLAGFFALMLAYFGSKFALEVILQKV</sequence>
<protein>
    <submittedName>
        <fullName evidence="3">Inner membrane protein YpjD</fullName>
    </submittedName>
</protein>
<keyword evidence="1" id="KW-0472">Membrane</keyword>
<feature type="transmembrane region" description="Helical" evidence="1">
    <location>
        <begin position="6"/>
        <end position="25"/>
    </location>
</feature>
<feature type="transmembrane region" description="Helical" evidence="1">
    <location>
        <begin position="180"/>
        <end position="203"/>
    </location>
</feature>
<gene>
    <name evidence="3" type="primary">ypjD</name>
    <name evidence="3" type="ORF">DPBNPPHM_01728</name>
</gene>
<evidence type="ECO:0000256" key="1">
    <source>
        <dbReference type="SAM" id="Phobius"/>
    </source>
</evidence>
<dbReference type="PANTHER" id="PTHR38034:SF1">
    <property type="entry name" value="INNER MEMBRANE PROTEIN YPJD"/>
    <property type="match status" value="1"/>
</dbReference>
<feature type="transmembrane region" description="Helical" evidence="1">
    <location>
        <begin position="69"/>
        <end position="89"/>
    </location>
</feature>
<feature type="transmembrane region" description="Helical" evidence="1">
    <location>
        <begin position="37"/>
        <end position="57"/>
    </location>
</feature>
<dbReference type="PANTHER" id="PTHR38034">
    <property type="entry name" value="INNER MEMBRANE PROTEIN YPJD"/>
    <property type="match status" value="1"/>
</dbReference>